<keyword evidence="3" id="KW-0813">Transport</keyword>
<accession>A0A1H9XPX1</accession>
<evidence type="ECO:0000256" key="4">
    <source>
        <dbReference type="ARBA" id="ARBA00022475"/>
    </source>
</evidence>
<feature type="transmembrane region" description="Helical" evidence="8">
    <location>
        <begin position="221"/>
        <end position="241"/>
    </location>
</feature>
<organism evidence="9 10">
    <name type="scientific">Pedococcus cremeus</name>
    <dbReference type="NCBI Taxonomy" id="587636"/>
    <lineage>
        <taxon>Bacteria</taxon>
        <taxon>Bacillati</taxon>
        <taxon>Actinomycetota</taxon>
        <taxon>Actinomycetes</taxon>
        <taxon>Micrococcales</taxon>
        <taxon>Intrasporangiaceae</taxon>
        <taxon>Pedococcus</taxon>
    </lineage>
</organism>
<evidence type="ECO:0000256" key="7">
    <source>
        <dbReference type="ARBA" id="ARBA00023136"/>
    </source>
</evidence>
<dbReference type="AlphaFoldDB" id="A0A1H9XPX1"/>
<feature type="transmembrane region" description="Helical" evidence="8">
    <location>
        <begin position="33"/>
        <end position="59"/>
    </location>
</feature>
<dbReference type="Pfam" id="PF01925">
    <property type="entry name" value="TauE"/>
    <property type="match status" value="1"/>
</dbReference>
<evidence type="ECO:0000313" key="10">
    <source>
        <dbReference type="Proteomes" id="UP000199019"/>
    </source>
</evidence>
<evidence type="ECO:0000313" key="9">
    <source>
        <dbReference type="EMBL" id="SES48171.1"/>
    </source>
</evidence>
<sequence>MTAELLLLPLGVAAGAVTQRVTGIGFALVSAPLLVLVAGPFDGIILANILSLVVSLLVFATTWRHVQWRRGLMLAVPALLAIPFGAFVARSVPGPLLLLMVGSLVLIALALVQLSPRARVLQGRRGAVAAGGASGFMNVTAGVGGPAIVLYAISTAWEHRRFVATFQFYSVIVNSASLLSKGAPHLPGQSLAISLAALALGLGGGELLSRRISAERARQGVMVLAMGGAAATVVKGLVTLAG</sequence>
<dbReference type="RefSeq" id="WP_091762405.1">
    <property type="nucleotide sequence ID" value="NZ_FOHB01000010.1"/>
</dbReference>
<evidence type="ECO:0000256" key="5">
    <source>
        <dbReference type="ARBA" id="ARBA00022692"/>
    </source>
</evidence>
<dbReference type="PANTHER" id="PTHR30269">
    <property type="entry name" value="TRANSMEMBRANE PROTEIN YFCA"/>
    <property type="match status" value="1"/>
</dbReference>
<gene>
    <name evidence="9" type="ORF">SAMN05216199_0058</name>
</gene>
<feature type="transmembrane region" description="Helical" evidence="8">
    <location>
        <begin position="95"/>
        <end position="114"/>
    </location>
</feature>
<reference evidence="10" key="1">
    <citation type="submission" date="2016-10" db="EMBL/GenBank/DDBJ databases">
        <authorList>
            <person name="Varghese N."/>
            <person name="Submissions S."/>
        </authorList>
    </citation>
    <scope>NUCLEOTIDE SEQUENCE [LARGE SCALE GENOMIC DNA]</scope>
    <source>
        <strain evidence="10">CGMCC 1.6963</strain>
    </source>
</reference>
<dbReference type="GO" id="GO:0005886">
    <property type="term" value="C:plasma membrane"/>
    <property type="evidence" value="ECO:0007669"/>
    <property type="project" value="UniProtKB-SubCell"/>
</dbReference>
<name>A0A1H9XPX1_9MICO</name>
<dbReference type="InterPro" id="IPR052017">
    <property type="entry name" value="TSUP"/>
</dbReference>
<dbReference type="STRING" id="587636.SAMN05216199_0058"/>
<dbReference type="InterPro" id="IPR002781">
    <property type="entry name" value="TM_pro_TauE-like"/>
</dbReference>
<feature type="transmembrane region" description="Helical" evidence="8">
    <location>
        <begin position="71"/>
        <end position="89"/>
    </location>
</feature>
<evidence type="ECO:0000256" key="8">
    <source>
        <dbReference type="RuleBase" id="RU363041"/>
    </source>
</evidence>
<feature type="transmembrane region" description="Helical" evidence="8">
    <location>
        <begin position="126"/>
        <end position="153"/>
    </location>
</feature>
<evidence type="ECO:0000256" key="3">
    <source>
        <dbReference type="ARBA" id="ARBA00022448"/>
    </source>
</evidence>
<evidence type="ECO:0000256" key="2">
    <source>
        <dbReference type="ARBA" id="ARBA00009142"/>
    </source>
</evidence>
<evidence type="ECO:0000256" key="1">
    <source>
        <dbReference type="ARBA" id="ARBA00004651"/>
    </source>
</evidence>
<dbReference type="PANTHER" id="PTHR30269:SF37">
    <property type="entry name" value="MEMBRANE TRANSPORTER PROTEIN"/>
    <property type="match status" value="1"/>
</dbReference>
<keyword evidence="5 8" id="KW-0812">Transmembrane</keyword>
<protein>
    <recommendedName>
        <fullName evidence="8">Probable membrane transporter protein</fullName>
    </recommendedName>
</protein>
<keyword evidence="4 8" id="KW-1003">Cell membrane</keyword>
<dbReference type="OrthoDB" id="3872971at2"/>
<comment type="subcellular location">
    <subcellularLocation>
        <location evidence="1 8">Cell membrane</location>
        <topology evidence="1 8">Multi-pass membrane protein</topology>
    </subcellularLocation>
</comment>
<evidence type="ECO:0000256" key="6">
    <source>
        <dbReference type="ARBA" id="ARBA00022989"/>
    </source>
</evidence>
<keyword evidence="10" id="KW-1185">Reference proteome</keyword>
<dbReference type="Proteomes" id="UP000199019">
    <property type="component" value="Unassembled WGS sequence"/>
</dbReference>
<feature type="transmembrane region" description="Helical" evidence="8">
    <location>
        <begin position="191"/>
        <end position="209"/>
    </location>
</feature>
<keyword evidence="6 8" id="KW-1133">Transmembrane helix</keyword>
<keyword evidence="7 8" id="KW-0472">Membrane</keyword>
<dbReference type="EMBL" id="FOHB01000010">
    <property type="protein sequence ID" value="SES48171.1"/>
    <property type="molecule type" value="Genomic_DNA"/>
</dbReference>
<proteinExistence type="inferred from homology"/>
<comment type="similarity">
    <text evidence="2 8">Belongs to the 4-toluene sulfonate uptake permease (TSUP) (TC 2.A.102) family.</text>
</comment>